<protein>
    <submittedName>
        <fullName evidence="1">Uncharacterized protein</fullName>
    </submittedName>
</protein>
<gene>
    <name evidence="1" type="ORF">TVAG_082250</name>
</gene>
<accession>A2FM51</accession>
<evidence type="ECO:0000313" key="2">
    <source>
        <dbReference type="Proteomes" id="UP000001542"/>
    </source>
</evidence>
<sequence length="183" mass="21043">MSLANSVHSHKYITCDCESICLRVHKKHDCKCHRNSYDRVSKCFDLNEQHYYIRPQGIEISSPSQVGVLSNIDSCYDLVCRNCNCAFRVITSRKYAQLQIIQIGEQNRQNYIHSSCTLKNTFPFQLRPFIKINNLSQSLPLFEINDSSCEEEHTEPSFLDDIVEEIQPLLPIVGDIPSGFLVL</sequence>
<keyword evidence="2" id="KW-1185">Reference proteome</keyword>
<dbReference type="KEGG" id="tva:4751744"/>
<name>A2FM51_TRIV3</name>
<dbReference type="EMBL" id="DS113880">
    <property type="protein sequence ID" value="EAX94018.1"/>
    <property type="molecule type" value="Genomic_DNA"/>
</dbReference>
<organism evidence="1 2">
    <name type="scientific">Trichomonas vaginalis (strain ATCC PRA-98 / G3)</name>
    <dbReference type="NCBI Taxonomy" id="412133"/>
    <lineage>
        <taxon>Eukaryota</taxon>
        <taxon>Metamonada</taxon>
        <taxon>Parabasalia</taxon>
        <taxon>Trichomonadida</taxon>
        <taxon>Trichomonadidae</taxon>
        <taxon>Trichomonas</taxon>
    </lineage>
</organism>
<proteinExistence type="predicted"/>
<dbReference type="AlphaFoldDB" id="A2FM51"/>
<dbReference type="VEuPathDB" id="TrichDB:TVAGG3_0685000"/>
<reference evidence="1" key="2">
    <citation type="journal article" date="2007" name="Science">
        <title>Draft genome sequence of the sexually transmitted pathogen Trichomonas vaginalis.</title>
        <authorList>
            <person name="Carlton J.M."/>
            <person name="Hirt R.P."/>
            <person name="Silva J.C."/>
            <person name="Delcher A.L."/>
            <person name="Schatz M."/>
            <person name="Zhao Q."/>
            <person name="Wortman J.R."/>
            <person name="Bidwell S.L."/>
            <person name="Alsmark U.C.M."/>
            <person name="Besteiro S."/>
            <person name="Sicheritz-Ponten T."/>
            <person name="Noel C.J."/>
            <person name="Dacks J.B."/>
            <person name="Foster P.G."/>
            <person name="Simillion C."/>
            <person name="Van de Peer Y."/>
            <person name="Miranda-Saavedra D."/>
            <person name="Barton G.J."/>
            <person name="Westrop G.D."/>
            <person name="Mueller S."/>
            <person name="Dessi D."/>
            <person name="Fiori P.L."/>
            <person name="Ren Q."/>
            <person name="Paulsen I."/>
            <person name="Zhang H."/>
            <person name="Bastida-Corcuera F.D."/>
            <person name="Simoes-Barbosa A."/>
            <person name="Brown M.T."/>
            <person name="Hayes R.D."/>
            <person name="Mukherjee M."/>
            <person name="Okumura C.Y."/>
            <person name="Schneider R."/>
            <person name="Smith A.J."/>
            <person name="Vanacova S."/>
            <person name="Villalvazo M."/>
            <person name="Haas B.J."/>
            <person name="Pertea M."/>
            <person name="Feldblyum T.V."/>
            <person name="Utterback T.R."/>
            <person name="Shu C.L."/>
            <person name="Osoegawa K."/>
            <person name="de Jong P.J."/>
            <person name="Hrdy I."/>
            <person name="Horvathova L."/>
            <person name="Zubacova Z."/>
            <person name="Dolezal P."/>
            <person name="Malik S.B."/>
            <person name="Logsdon J.M. Jr."/>
            <person name="Henze K."/>
            <person name="Gupta A."/>
            <person name="Wang C.C."/>
            <person name="Dunne R.L."/>
            <person name="Upcroft J.A."/>
            <person name="Upcroft P."/>
            <person name="White O."/>
            <person name="Salzberg S.L."/>
            <person name="Tang P."/>
            <person name="Chiu C.-H."/>
            <person name="Lee Y.-S."/>
            <person name="Embley T.M."/>
            <person name="Coombs G.H."/>
            <person name="Mottram J.C."/>
            <person name="Tachezy J."/>
            <person name="Fraser-Liggett C.M."/>
            <person name="Johnson P.J."/>
        </authorList>
    </citation>
    <scope>NUCLEOTIDE SEQUENCE [LARGE SCALE GENOMIC DNA]</scope>
    <source>
        <strain evidence="1">G3</strain>
    </source>
</reference>
<dbReference type="Proteomes" id="UP000001542">
    <property type="component" value="Unassembled WGS sequence"/>
</dbReference>
<reference evidence="1" key="1">
    <citation type="submission" date="2006-10" db="EMBL/GenBank/DDBJ databases">
        <authorList>
            <person name="Amadeo P."/>
            <person name="Zhao Q."/>
            <person name="Wortman J."/>
            <person name="Fraser-Liggett C."/>
            <person name="Carlton J."/>
        </authorList>
    </citation>
    <scope>NUCLEOTIDE SEQUENCE</scope>
    <source>
        <strain evidence="1">G3</strain>
    </source>
</reference>
<dbReference type="VEuPathDB" id="TrichDB:TVAG_082250"/>
<dbReference type="RefSeq" id="XP_001306948.1">
    <property type="nucleotide sequence ID" value="XM_001306947.1"/>
</dbReference>
<evidence type="ECO:0000313" key="1">
    <source>
        <dbReference type="EMBL" id="EAX94018.1"/>
    </source>
</evidence>
<dbReference type="InParanoid" id="A2FM51"/>